<accession>A0AAU8G665</accession>
<feature type="compositionally biased region" description="Basic and acidic residues" evidence="1">
    <location>
        <begin position="110"/>
        <end position="119"/>
    </location>
</feature>
<dbReference type="EMBL" id="CP159290">
    <property type="protein sequence ID" value="XCH31200.1"/>
    <property type="molecule type" value="Genomic_DNA"/>
</dbReference>
<gene>
    <name evidence="3" type="ORF">ABRQ22_05815</name>
</gene>
<proteinExistence type="predicted"/>
<evidence type="ECO:0000256" key="2">
    <source>
        <dbReference type="SAM" id="Phobius"/>
    </source>
</evidence>
<dbReference type="RefSeq" id="WP_353708872.1">
    <property type="nucleotide sequence ID" value="NZ_CP159290.1"/>
</dbReference>
<sequence length="119" mass="12630">MLQGIGADAVGVLVTVALTVLLVVGITRFTSGAEARARRDAGGGESASSGMFGEIVEIFQPSRTHLTEEKERQRLDIVQRPAEGRPFDVDLDDGVFYVPAGPVGTPDPSRPGRPDVEAR</sequence>
<evidence type="ECO:0000313" key="3">
    <source>
        <dbReference type="EMBL" id="XCH31200.1"/>
    </source>
</evidence>
<organism evidence="3">
    <name type="scientific">Cellulosimicrobium sp. ES-005</name>
    <dbReference type="NCBI Taxonomy" id="3163031"/>
    <lineage>
        <taxon>Bacteria</taxon>
        <taxon>Bacillati</taxon>
        <taxon>Actinomycetota</taxon>
        <taxon>Actinomycetes</taxon>
        <taxon>Micrococcales</taxon>
        <taxon>Promicromonosporaceae</taxon>
        <taxon>Cellulosimicrobium</taxon>
    </lineage>
</organism>
<dbReference type="InterPro" id="IPR045684">
    <property type="entry name" value="DUF6191"/>
</dbReference>
<feature type="transmembrane region" description="Helical" evidence="2">
    <location>
        <begin position="6"/>
        <end position="29"/>
    </location>
</feature>
<reference evidence="3" key="1">
    <citation type="submission" date="2024-06" db="EMBL/GenBank/DDBJ databases">
        <title>Complete genome sequence of the cellulolytic actinobacterium, Cellulosimicrobium ES-005.</title>
        <authorList>
            <person name="Matthews C.T."/>
            <person name="Underwood K.D."/>
            <person name="Ghanchi K.M."/>
            <person name="Fields S.D."/>
            <person name="Gardner S.G."/>
        </authorList>
    </citation>
    <scope>NUCLEOTIDE SEQUENCE</scope>
    <source>
        <strain evidence="3">ES-005</strain>
    </source>
</reference>
<dbReference type="Pfam" id="PF19690">
    <property type="entry name" value="DUF6191"/>
    <property type="match status" value="1"/>
</dbReference>
<keyword evidence="2" id="KW-0812">Transmembrane</keyword>
<evidence type="ECO:0000256" key="1">
    <source>
        <dbReference type="SAM" id="MobiDB-lite"/>
    </source>
</evidence>
<dbReference type="AlphaFoldDB" id="A0AAU8G665"/>
<protein>
    <submittedName>
        <fullName evidence="3">DUF6191 domain-containing protein</fullName>
    </submittedName>
</protein>
<name>A0AAU8G665_9MICO</name>
<keyword evidence="2" id="KW-1133">Transmembrane helix</keyword>
<keyword evidence="2" id="KW-0472">Membrane</keyword>
<feature type="region of interest" description="Disordered" evidence="1">
    <location>
        <begin position="98"/>
        <end position="119"/>
    </location>
</feature>